<sequence>MLVNWPPLLRTLLLCAVLAGLGGCAGERPPLASASATVEGPYRLDSGDVLRVVVFDQPSLTNTYRVDQAGNVALPLIGDVAARNATTDELQARIAQRLGSTVLRKPDVTIEVANYRPFFVLGEVGAPGQYEYVPGMTAETAIAAAGGFTARANERTVRISRTVDGKLYEGRIAVVQPIRPGDTIYVSERLF</sequence>
<comment type="caution">
    <text evidence="5">The sequence shown here is derived from an EMBL/GenBank/DDBJ whole genome shotgun (WGS) entry which is preliminary data.</text>
</comment>
<evidence type="ECO:0000256" key="2">
    <source>
        <dbReference type="SAM" id="SignalP"/>
    </source>
</evidence>
<dbReference type="OrthoDB" id="197007at2"/>
<dbReference type="Gene3D" id="3.30.1950.10">
    <property type="entry name" value="wza like domain"/>
    <property type="match status" value="1"/>
</dbReference>
<dbReference type="Proteomes" id="UP000773614">
    <property type="component" value="Unassembled WGS sequence"/>
</dbReference>
<reference evidence="5" key="1">
    <citation type="submission" date="2019-03" db="EMBL/GenBank/DDBJ databases">
        <title>Afifella sp. nov., isolated from activated sludge.</title>
        <authorList>
            <person name="Li Q."/>
            <person name="Liu Y."/>
        </authorList>
    </citation>
    <scope>NUCLEOTIDE SEQUENCE</scope>
    <source>
        <strain evidence="5">L72</strain>
    </source>
</reference>
<keyword evidence="1 2" id="KW-0732">Signal</keyword>
<feature type="signal peptide" evidence="2">
    <location>
        <begin position="1"/>
        <end position="25"/>
    </location>
</feature>
<gene>
    <name evidence="5" type="ORF">E4O86_12280</name>
</gene>
<feature type="domain" description="Soluble ligand binding" evidence="4">
    <location>
        <begin position="118"/>
        <end position="166"/>
    </location>
</feature>
<evidence type="ECO:0000259" key="3">
    <source>
        <dbReference type="Pfam" id="PF02563"/>
    </source>
</evidence>
<proteinExistence type="predicted"/>
<dbReference type="InterPro" id="IPR049712">
    <property type="entry name" value="Poly_export"/>
</dbReference>
<dbReference type="PANTHER" id="PTHR33619">
    <property type="entry name" value="POLYSACCHARIDE EXPORT PROTEIN GFCE-RELATED"/>
    <property type="match status" value="1"/>
</dbReference>
<evidence type="ECO:0000313" key="6">
    <source>
        <dbReference type="Proteomes" id="UP000773614"/>
    </source>
</evidence>
<name>A0A964WTY5_9HYPH</name>
<dbReference type="GO" id="GO:0015159">
    <property type="term" value="F:polysaccharide transmembrane transporter activity"/>
    <property type="evidence" value="ECO:0007669"/>
    <property type="project" value="InterPro"/>
</dbReference>
<dbReference type="EMBL" id="SPKJ01000039">
    <property type="protein sequence ID" value="MYZ48486.1"/>
    <property type="molecule type" value="Genomic_DNA"/>
</dbReference>
<feature type="chain" id="PRO_5037883442" evidence="2">
    <location>
        <begin position="26"/>
        <end position="191"/>
    </location>
</feature>
<dbReference type="Pfam" id="PF02563">
    <property type="entry name" value="Poly_export"/>
    <property type="match status" value="1"/>
</dbReference>
<dbReference type="InterPro" id="IPR003715">
    <property type="entry name" value="Poly_export_N"/>
</dbReference>
<evidence type="ECO:0000256" key="1">
    <source>
        <dbReference type="ARBA" id="ARBA00022729"/>
    </source>
</evidence>
<accession>A0A964WTY5</accession>
<protein>
    <submittedName>
        <fullName evidence="5">Polysaccharide export protein</fullName>
    </submittedName>
</protein>
<keyword evidence="6" id="KW-1185">Reference proteome</keyword>
<evidence type="ECO:0000313" key="5">
    <source>
        <dbReference type="EMBL" id="MYZ48486.1"/>
    </source>
</evidence>
<feature type="domain" description="Polysaccharide export protein N-terminal" evidence="3">
    <location>
        <begin position="38"/>
        <end position="112"/>
    </location>
</feature>
<dbReference type="Gene3D" id="3.10.560.10">
    <property type="entry name" value="Outer membrane lipoprotein wza domain like"/>
    <property type="match status" value="1"/>
</dbReference>
<dbReference type="Pfam" id="PF10531">
    <property type="entry name" value="SLBB"/>
    <property type="match status" value="1"/>
</dbReference>
<dbReference type="AlphaFoldDB" id="A0A964WTY5"/>
<evidence type="ECO:0000259" key="4">
    <source>
        <dbReference type="Pfam" id="PF10531"/>
    </source>
</evidence>
<dbReference type="PANTHER" id="PTHR33619:SF3">
    <property type="entry name" value="POLYSACCHARIDE EXPORT PROTEIN GFCE-RELATED"/>
    <property type="match status" value="1"/>
</dbReference>
<dbReference type="InterPro" id="IPR019554">
    <property type="entry name" value="Soluble_ligand-bd"/>
</dbReference>
<organism evidence="5 6">
    <name type="scientific">Propylenella binzhouense</name>
    <dbReference type="NCBI Taxonomy" id="2555902"/>
    <lineage>
        <taxon>Bacteria</taxon>
        <taxon>Pseudomonadati</taxon>
        <taxon>Pseudomonadota</taxon>
        <taxon>Alphaproteobacteria</taxon>
        <taxon>Hyphomicrobiales</taxon>
        <taxon>Propylenellaceae</taxon>
        <taxon>Propylenella</taxon>
    </lineage>
</organism>